<dbReference type="PANTHER" id="PTHR33861:SF5">
    <property type="entry name" value="GAMMA-TUBULIN COMPLEX COMPONENT"/>
    <property type="match status" value="1"/>
</dbReference>
<feature type="region of interest" description="Disordered" evidence="2">
    <location>
        <begin position="177"/>
        <end position="219"/>
    </location>
</feature>
<feature type="compositionally biased region" description="Basic and acidic residues" evidence="2">
    <location>
        <begin position="119"/>
        <end position="136"/>
    </location>
</feature>
<feature type="compositionally biased region" description="Basic and acidic residues" evidence="2">
    <location>
        <begin position="311"/>
        <end position="322"/>
    </location>
</feature>
<proteinExistence type="predicted"/>
<feature type="region of interest" description="Disordered" evidence="2">
    <location>
        <begin position="281"/>
        <end position="322"/>
    </location>
</feature>
<dbReference type="GO" id="GO:0007141">
    <property type="term" value="P:male meiosis I"/>
    <property type="evidence" value="ECO:0007669"/>
    <property type="project" value="TreeGrafter"/>
</dbReference>
<evidence type="ECO:0000313" key="4">
    <source>
        <dbReference type="WBParaSite" id="Gr19_v10_g12342.t1"/>
    </source>
</evidence>
<name>A0A914GXU5_GLORO</name>
<keyword evidence="3" id="KW-1185">Reference proteome</keyword>
<dbReference type="PANTHER" id="PTHR33861">
    <property type="entry name" value="PROTEIN CBG18333"/>
    <property type="match status" value="1"/>
</dbReference>
<sequence>MSLSHRLILIFECFNLFPKLHLPQMATECRYHASSGLFTNDRLAEIWGNDIDGAGLVTNIGLFGLSKKDQQQKQPFACLMEQPQTSSKSTCSTTATSQQTTPKSPHMPSQSRLYSCWSHPKEEDNNGGHERGREDGGEGNVGGPRQQFTTWDNVWDWIQQNGTNSSRENATELIRQKTSVDSESASPGGSVSDEPAVGGVGGWNDSATRSSSGSFTSSPGAVNPWHFHSSSAALCQQQRQNALFPDGLTERFAKLEAFGERGNAGGDWRVREKTVAAFEAPPSRPKGLWSEKDSETEEGPNEFVAGQWTRQPKDEKQQNDIKVQRPIPTRLRPIIGQHNSYVSYSNCTPPASLLDSEPLFPQLPPSQPKSLLFAPISPPPRHVMHPLSTTVNAVPFDQFSQPTDNHQQQNSRANTNSCDESELRLYHKHLELQQHIYEHVYAQMLNAAHQQQQQIDAYSQQQKIAALTNTSNSNPLFLQRSAAGLELHHWLDECMEQYRLLEKERKKTEAELARHHLAPSRVDRLIVDFFREHARVVTLLAKMEQLRGTPMPDEVHQTHRQFLDSIRTLQQNRLNERTAILQQLRGEVGRYSEDRETANLTNALVCVSKAVLRSRSANWCSLMWTIEVEGLEQRTELQRIVASGFELAPPEIKLRPV</sequence>
<dbReference type="Proteomes" id="UP000887572">
    <property type="component" value="Unplaced"/>
</dbReference>
<dbReference type="GO" id="GO:0005737">
    <property type="term" value="C:cytoplasm"/>
    <property type="evidence" value="ECO:0007669"/>
    <property type="project" value="TreeGrafter"/>
</dbReference>
<dbReference type="GO" id="GO:0007144">
    <property type="term" value="P:female meiosis I"/>
    <property type="evidence" value="ECO:0007669"/>
    <property type="project" value="TreeGrafter"/>
</dbReference>
<dbReference type="Pfam" id="PF15189">
    <property type="entry name" value="MEIOC"/>
    <property type="match status" value="1"/>
</dbReference>
<organism evidence="3 4">
    <name type="scientific">Globodera rostochiensis</name>
    <name type="common">Golden nematode worm</name>
    <name type="synonym">Heterodera rostochiensis</name>
    <dbReference type="NCBI Taxonomy" id="31243"/>
    <lineage>
        <taxon>Eukaryota</taxon>
        <taxon>Metazoa</taxon>
        <taxon>Ecdysozoa</taxon>
        <taxon>Nematoda</taxon>
        <taxon>Chromadorea</taxon>
        <taxon>Rhabditida</taxon>
        <taxon>Tylenchina</taxon>
        <taxon>Tylenchomorpha</taxon>
        <taxon>Tylenchoidea</taxon>
        <taxon>Heteroderidae</taxon>
        <taxon>Heteroderinae</taxon>
        <taxon>Globodera</taxon>
    </lineage>
</organism>
<accession>A0A914GXU5</accession>
<dbReference type="GO" id="GO:0048255">
    <property type="term" value="P:mRNA stabilization"/>
    <property type="evidence" value="ECO:0007669"/>
    <property type="project" value="TreeGrafter"/>
</dbReference>
<feature type="compositionally biased region" description="Low complexity" evidence="2">
    <location>
        <begin position="82"/>
        <end position="104"/>
    </location>
</feature>
<reference evidence="4" key="1">
    <citation type="submission" date="2022-11" db="UniProtKB">
        <authorList>
            <consortium name="WormBaseParasite"/>
        </authorList>
    </citation>
    <scope>IDENTIFICATION</scope>
</reference>
<feature type="region of interest" description="Disordered" evidence="2">
    <location>
        <begin position="396"/>
        <end position="418"/>
    </location>
</feature>
<feature type="region of interest" description="Disordered" evidence="2">
    <location>
        <begin position="81"/>
        <end position="147"/>
    </location>
</feature>
<evidence type="ECO:0000256" key="1">
    <source>
        <dbReference type="SAM" id="Coils"/>
    </source>
</evidence>
<keyword evidence="1" id="KW-0175">Coiled coil</keyword>
<feature type="compositionally biased region" description="Low complexity" evidence="2">
    <location>
        <begin position="206"/>
        <end position="219"/>
    </location>
</feature>
<evidence type="ECO:0000256" key="2">
    <source>
        <dbReference type="SAM" id="MobiDB-lite"/>
    </source>
</evidence>
<evidence type="ECO:0000313" key="3">
    <source>
        <dbReference type="Proteomes" id="UP000887572"/>
    </source>
</evidence>
<dbReference type="AlphaFoldDB" id="A0A914GXU5"/>
<dbReference type="WBParaSite" id="Gr19_v10_g12342.t1">
    <property type="protein sequence ID" value="Gr19_v10_g12342.t1"/>
    <property type="gene ID" value="Gr19_v10_g12342"/>
</dbReference>
<feature type="coiled-coil region" evidence="1">
    <location>
        <begin position="491"/>
        <end position="518"/>
    </location>
</feature>
<protein>
    <submittedName>
        <fullName evidence="4">Uncharacterized protein</fullName>
    </submittedName>
</protein>
<dbReference type="InterPro" id="IPR027963">
    <property type="entry name" value="MEIOC"/>
</dbReference>
<dbReference type="GO" id="GO:0005634">
    <property type="term" value="C:nucleus"/>
    <property type="evidence" value="ECO:0007669"/>
    <property type="project" value="TreeGrafter"/>
</dbReference>